<evidence type="ECO:0000256" key="1">
    <source>
        <dbReference type="ARBA" id="ARBA00023122"/>
    </source>
</evidence>
<dbReference type="Gene3D" id="3.10.580.10">
    <property type="entry name" value="CBS-domain"/>
    <property type="match status" value="1"/>
</dbReference>
<proteinExistence type="predicted"/>
<keyword evidence="1" id="KW-0129">CBS domain</keyword>
<evidence type="ECO:0000313" key="3">
    <source>
        <dbReference type="EMBL" id="GAI23697.1"/>
    </source>
</evidence>
<accession>X1LWD6</accession>
<gene>
    <name evidence="3" type="ORF">S06H3_27790</name>
</gene>
<dbReference type="SUPFAM" id="SSF54631">
    <property type="entry name" value="CBS-domain pair"/>
    <property type="match status" value="1"/>
</dbReference>
<dbReference type="Pfam" id="PF00571">
    <property type="entry name" value="CBS"/>
    <property type="match status" value="1"/>
</dbReference>
<dbReference type="PANTHER" id="PTHR43080">
    <property type="entry name" value="CBS DOMAIN-CONTAINING PROTEIN CBSX3, MITOCHONDRIAL"/>
    <property type="match status" value="1"/>
</dbReference>
<dbReference type="AlphaFoldDB" id="X1LWD6"/>
<name>X1LWD6_9ZZZZ</name>
<dbReference type="EMBL" id="BARV01016151">
    <property type="protein sequence ID" value="GAI23697.1"/>
    <property type="molecule type" value="Genomic_DNA"/>
</dbReference>
<protein>
    <recommendedName>
        <fullName evidence="2">CBS domain-containing protein</fullName>
    </recommendedName>
</protein>
<dbReference type="InterPro" id="IPR051257">
    <property type="entry name" value="Diverse_CBS-Domain"/>
</dbReference>
<sequence length="66" mass="7422">VLCVVDDLMNRNVITISGEMTTFEARSLMKLHKVRRLPVVDEEGHLIGIVSLFDIILAVFKKKGVL</sequence>
<evidence type="ECO:0000259" key="2">
    <source>
        <dbReference type="PROSITE" id="PS51371"/>
    </source>
</evidence>
<reference evidence="3" key="1">
    <citation type="journal article" date="2014" name="Front. Microbiol.">
        <title>High frequency of phylogenetically diverse reductive dehalogenase-homologous genes in deep subseafloor sedimentary metagenomes.</title>
        <authorList>
            <person name="Kawai M."/>
            <person name="Futagami T."/>
            <person name="Toyoda A."/>
            <person name="Takaki Y."/>
            <person name="Nishi S."/>
            <person name="Hori S."/>
            <person name="Arai W."/>
            <person name="Tsubouchi T."/>
            <person name="Morono Y."/>
            <person name="Uchiyama I."/>
            <person name="Ito T."/>
            <person name="Fujiyama A."/>
            <person name="Inagaki F."/>
            <person name="Takami H."/>
        </authorList>
    </citation>
    <scope>NUCLEOTIDE SEQUENCE</scope>
    <source>
        <strain evidence="3">Expedition CK06-06</strain>
    </source>
</reference>
<dbReference type="PROSITE" id="PS51371">
    <property type="entry name" value="CBS"/>
    <property type="match status" value="1"/>
</dbReference>
<feature type="non-terminal residue" evidence="3">
    <location>
        <position position="1"/>
    </location>
</feature>
<dbReference type="InterPro" id="IPR000644">
    <property type="entry name" value="CBS_dom"/>
</dbReference>
<dbReference type="InterPro" id="IPR046342">
    <property type="entry name" value="CBS_dom_sf"/>
</dbReference>
<dbReference type="SMART" id="SM00116">
    <property type="entry name" value="CBS"/>
    <property type="match status" value="1"/>
</dbReference>
<comment type="caution">
    <text evidence="3">The sequence shown here is derived from an EMBL/GenBank/DDBJ whole genome shotgun (WGS) entry which is preliminary data.</text>
</comment>
<dbReference type="PANTHER" id="PTHR43080:SF2">
    <property type="entry name" value="CBS DOMAIN-CONTAINING PROTEIN"/>
    <property type="match status" value="1"/>
</dbReference>
<organism evidence="3">
    <name type="scientific">marine sediment metagenome</name>
    <dbReference type="NCBI Taxonomy" id="412755"/>
    <lineage>
        <taxon>unclassified sequences</taxon>
        <taxon>metagenomes</taxon>
        <taxon>ecological metagenomes</taxon>
    </lineage>
</organism>
<feature type="domain" description="CBS" evidence="2">
    <location>
        <begin position="9"/>
        <end position="65"/>
    </location>
</feature>